<name>A0A6A5QGD9_AMPQU</name>
<reference evidence="2" key="1">
    <citation type="journal article" date="2020" name="Stud. Mycol.">
        <title>101 Dothideomycetes genomes: a test case for predicting lifestyles and emergence of pathogens.</title>
        <authorList>
            <person name="Haridas S."/>
            <person name="Albert R."/>
            <person name="Binder M."/>
            <person name="Bloem J."/>
            <person name="Labutti K."/>
            <person name="Salamov A."/>
            <person name="Andreopoulos B."/>
            <person name="Baker S."/>
            <person name="Barry K."/>
            <person name="Bills G."/>
            <person name="Bluhm B."/>
            <person name="Cannon C."/>
            <person name="Castanera R."/>
            <person name="Culley D."/>
            <person name="Daum C."/>
            <person name="Ezra D."/>
            <person name="Gonzalez J."/>
            <person name="Henrissat B."/>
            <person name="Kuo A."/>
            <person name="Liang C."/>
            <person name="Lipzen A."/>
            <person name="Lutzoni F."/>
            <person name="Magnuson J."/>
            <person name="Mondo S."/>
            <person name="Nolan M."/>
            <person name="Ohm R."/>
            <person name="Pangilinan J."/>
            <person name="Park H.-J."/>
            <person name="Ramirez L."/>
            <person name="Alfaro M."/>
            <person name="Sun H."/>
            <person name="Tritt A."/>
            <person name="Yoshinaga Y."/>
            <person name="Zwiers L.-H."/>
            <person name="Turgeon B."/>
            <person name="Goodwin S."/>
            <person name="Spatafora J."/>
            <person name="Crous P."/>
            <person name="Grigoriev I."/>
        </authorList>
    </citation>
    <scope>NUCLEOTIDE SEQUENCE</scope>
    <source>
        <strain evidence="2">HMLAC05119</strain>
    </source>
</reference>
<dbReference type="EMBL" id="ML979138">
    <property type="protein sequence ID" value="KAF1913890.1"/>
    <property type="molecule type" value="Genomic_DNA"/>
</dbReference>
<evidence type="ECO:0000256" key="1">
    <source>
        <dbReference type="SAM" id="Phobius"/>
    </source>
</evidence>
<evidence type="ECO:0000313" key="3">
    <source>
        <dbReference type="Proteomes" id="UP000800096"/>
    </source>
</evidence>
<gene>
    <name evidence="2" type="ORF">BDU57DRAFT_326362</name>
</gene>
<feature type="transmembrane region" description="Helical" evidence="1">
    <location>
        <begin position="49"/>
        <end position="67"/>
    </location>
</feature>
<dbReference type="Proteomes" id="UP000800096">
    <property type="component" value="Unassembled WGS sequence"/>
</dbReference>
<proteinExistence type="predicted"/>
<keyword evidence="1" id="KW-0812">Transmembrane</keyword>
<accession>A0A6A5QGD9</accession>
<sequence length="110" mass="12060">MVYLRHSERKSQSRSKKTFGALLAWMRLIGALSANRLSCLKLEALGCGFLFILSELCIGISTVGAVFDGKIGGRRHPAPTTGTSARAHQISTFVRCLHRQPLRIVIHTNG</sequence>
<dbReference type="AlphaFoldDB" id="A0A6A5QGD9"/>
<keyword evidence="1" id="KW-0472">Membrane</keyword>
<evidence type="ECO:0000313" key="2">
    <source>
        <dbReference type="EMBL" id="KAF1913890.1"/>
    </source>
</evidence>
<organism evidence="2 3">
    <name type="scientific">Ampelomyces quisqualis</name>
    <name type="common">Powdery mildew agent</name>
    <dbReference type="NCBI Taxonomy" id="50730"/>
    <lineage>
        <taxon>Eukaryota</taxon>
        <taxon>Fungi</taxon>
        <taxon>Dikarya</taxon>
        <taxon>Ascomycota</taxon>
        <taxon>Pezizomycotina</taxon>
        <taxon>Dothideomycetes</taxon>
        <taxon>Pleosporomycetidae</taxon>
        <taxon>Pleosporales</taxon>
        <taxon>Pleosporineae</taxon>
        <taxon>Phaeosphaeriaceae</taxon>
        <taxon>Ampelomyces</taxon>
    </lineage>
</organism>
<keyword evidence="1" id="KW-1133">Transmembrane helix</keyword>
<keyword evidence="3" id="KW-1185">Reference proteome</keyword>
<protein>
    <submittedName>
        <fullName evidence="2">Uncharacterized protein</fullName>
    </submittedName>
</protein>